<evidence type="ECO:0000313" key="1">
    <source>
        <dbReference type="EMBL" id="PSL44155.1"/>
    </source>
</evidence>
<name>A0A2P8HD33_CHINA</name>
<dbReference type="EMBL" id="PYAW01000006">
    <property type="protein sequence ID" value="PSL44155.1"/>
    <property type="molecule type" value="Genomic_DNA"/>
</dbReference>
<keyword evidence="2" id="KW-1185">Reference proteome</keyword>
<proteinExistence type="predicted"/>
<dbReference type="AlphaFoldDB" id="A0A2P8HD33"/>
<accession>A0A2P8HD33</accession>
<sequence>METLEFQTSPVVNILGNTFINTPIILKYEDVNLIEIVNEHSVSYEVQIPIYHSDGTYLTKVTGNRVYETDAGRKAGVKLEKWEGVTVCKMNDKTIFELHHGTGDSFKASVELYAPEGYFLKITEGALPVMRNNNNEAINILGAQMSGNTFNNCKIGILLKKNGSMRLGV</sequence>
<reference evidence="1 2" key="1">
    <citation type="submission" date="2018-03" db="EMBL/GenBank/DDBJ databases">
        <title>Genomic Encyclopedia of Archaeal and Bacterial Type Strains, Phase II (KMG-II): from individual species to whole genera.</title>
        <authorList>
            <person name="Goeker M."/>
        </authorList>
    </citation>
    <scope>NUCLEOTIDE SEQUENCE [LARGE SCALE GENOMIC DNA]</scope>
    <source>
        <strain evidence="1 2">DSM 24859</strain>
    </source>
</reference>
<dbReference type="OrthoDB" id="1491807at2"/>
<protein>
    <submittedName>
        <fullName evidence="1">Uncharacterized protein</fullName>
    </submittedName>
</protein>
<dbReference type="RefSeq" id="WP_106530452.1">
    <property type="nucleotide sequence ID" value="NZ_PYAW01000006.1"/>
</dbReference>
<gene>
    <name evidence="1" type="ORF">CLV51_10620</name>
</gene>
<evidence type="ECO:0000313" key="2">
    <source>
        <dbReference type="Proteomes" id="UP000240971"/>
    </source>
</evidence>
<comment type="caution">
    <text evidence="1">The sequence shown here is derived from an EMBL/GenBank/DDBJ whole genome shotgun (WGS) entry which is preliminary data.</text>
</comment>
<organism evidence="1 2">
    <name type="scientific">Chitinophaga niastensis</name>
    <dbReference type="NCBI Taxonomy" id="536980"/>
    <lineage>
        <taxon>Bacteria</taxon>
        <taxon>Pseudomonadati</taxon>
        <taxon>Bacteroidota</taxon>
        <taxon>Chitinophagia</taxon>
        <taxon>Chitinophagales</taxon>
        <taxon>Chitinophagaceae</taxon>
        <taxon>Chitinophaga</taxon>
    </lineage>
</organism>
<dbReference type="Proteomes" id="UP000240971">
    <property type="component" value="Unassembled WGS sequence"/>
</dbReference>